<dbReference type="Proteomes" id="UP001176117">
    <property type="component" value="Unassembled WGS sequence"/>
</dbReference>
<dbReference type="RefSeq" id="WP_035065195.1">
    <property type="nucleotide sequence ID" value="NZ_CP012152.1"/>
</dbReference>
<sequence length="286" mass="33913">MNRPNLFSYGTSELSQDAFLCWLMDWANPQFSALDPNLHHIGKKFIEAIFKKHQQPVPTIENVSIIKQLDGLDILAVINDKYAILIEDKTYTNDHTNQLIRYCEAMKKRGYNYQLPIYYKIGNQSSFHTVETAGYKPFLRQDMLAILHEGYKLNIKDTIFNDYYQHLLSIDKAFNKYKTHPLNKWEELSWQGFYSELQKKGILGDWDYVSNPRGGFYGFWWNWGGNDECRQYLQLEQEKLCFKIEVSNKEKRSQLRSTWCQKILEKSRDFQLPVKRPSRFGNGKLF</sequence>
<dbReference type="EMBL" id="JAMOGB010000002">
    <property type="protein sequence ID" value="MDO0876483.1"/>
    <property type="molecule type" value="Genomic_DNA"/>
</dbReference>
<proteinExistence type="predicted"/>
<organism evidence="1 2">
    <name type="scientific">Anoxybacillus gonensis</name>
    <dbReference type="NCBI Taxonomy" id="198467"/>
    <lineage>
        <taxon>Bacteria</taxon>
        <taxon>Bacillati</taxon>
        <taxon>Bacillota</taxon>
        <taxon>Bacilli</taxon>
        <taxon>Bacillales</taxon>
        <taxon>Anoxybacillaceae</taxon>
        <taxon>Anoxybacillus</taxon>
    </lineage>
</organism>
<keyword evidence="2" id="KW-1185">Reference proteome</keyword>
<comment type="caution">
    <text evidence="1">The sequence shown here is derived from an EMBL/GenBank/DDBJ whole genome shotgun (WGS) entry which is preliminary data.</text>
</comment>
<protein>
    <submittedName>
        <fullName evidence="1">PD-(D/E)XK nuclease family protein</fullName>
    </submittedName>
</protein>
<dbReference type="Pfam" id="PF14281">
    <property type="entry name" value="PDDEXK_4"/>
    <property type="match status" value="1"/>
</dbReference>
<evidence type="ECO:0000313" key="2">
    <source>
        <dbReference type="Proteomes" id="UP001176117"/>
    </source>
</evidence>
<evidence type="ECO:0000313" key="1">
    <source>
        <dbReference type="EMBL" id="MDO0876483.1"/>
    </source>
</evidence>
<accession>A0AAW7TFK6</accession>
<reference evidence="1" key="1">
    <citation type="submission" date="2022-05" db="EMBL/GenBank/DDBJ databases">
        <title>Genome-based reclassification of Anoxybacillus salavatliensis Cihan et al. as a later heterotypic synonym of Anoxybacillus gonensis Belduz et al. 2003.</title>
        <authorList>
            <person name="Inan Bektas K."/>
            <person name="Guler H.I."/>
            <person name="Belduz A.O."/>
            <person name="Canakci S."/>
        </authorList>
    </citation>
    <scope>NUCLEOTIDE SEQUENCE</scope>
    <source>
        <strain evidence="1">NCIMB 13933</strain>
    </source>
</reference>
<dbReference type="AlphaFoldDB" id="A0AAW7TFK6"/>
<dbReference type="KEGG" id="agn:AFK25_03885"/>
<dbReference type="InterPro" id="IPR029470">
    <property type="entry name" value="PDDEXK_4"/>
</dbReference>
<name>A0AAW7TFK6_9BACL</name>
<gene>
    <name evidence="1" type="ORF">NBU54_02165</name>
</gene>